<dbReference type="PANTHER" id="PTHR45654:SF15">
    <property type="entry name" value="HOMEOBOX-LEUCINE ZIPPER PROTEIN PROTODERMAL FACTOR 2-LIKE"/>
    <property type="match status" value="1"/>
</dbReference>
<evidence type="ECO:0000259" key="1">
    <source>
        <dbReference type="Pfam" id="PF25797"/>
    </source>
</evidence>
<dbReference type="Pfam" id="PF25797">
    <property type="entry name" value="PDF2_C"/>
    <property type="match status" value="2"/>
</dbReference>
<dbReference type="AlphaFoldDB" id="A0AAV0E6Q2"/>
<feature type="domain" description="HD-Zip IV C-terminal" evidence="1">
    <location>
        <begin position="57"/>
        <end position="140"/>
    </location>
</feature>
<feature type="domain" description="HD-Zip IV C-terminal" evidence="1">
    <location>
        <begin position="149"/>
        <end position="276"/>
    </location>
</feature>
<name>A0AAV0E6Q2_9ASTE</name>
<evidence type="ECO:0000313" key="4">
    <source>
        <dbReference type="Proteomes" id="UP001152523"/>
    </source>
</evidence>
<dbReference type="PANTHER" id="PTHR45654">
    <property type="entry name" value="HOMEOBOX-LEUCINE ZIPPER PROTEIN MERISTEM L1"/>
    <property type="match status" value="1"/>
</dbReference>
<sequence length="278" mass="30624">MFGSLLTSNFPFSANRWISALERYYDKIVALEGQGDNNNYNGYHFQQPPAPNGLGIGNKNMLKLAQRMMKHYARNVMNNKDDPRMVLPATSGDIYVRRGNNILDATGLSLGVALTISTSLYLPVPHDRLFNFLRSGSNRNLSPARDKNVVEATKIYLQESYTDSVAMYVVYAPVDMDSVCYLLDNGKDGVDHVKIMPSGFAILPDVAVVIDGTSSGSHYLQPTQQENVVPSGGSILTISFQILDEKISSVDYLPPESVLIVRGLVCKTISLIKDALLK</sequence>
<protein>
    <recommendedName>
        <fullName evidence="1">HD-Zip IV C-terminal domain-containing protein</fullName>
    </recommendedName>
</protein>
<dbReference type="Proteomes" id="UP001152523">
    <property type="component" value="Unassembled WGS sequence"/>
</dbReference>
<dbReference type="InterPro" id="IPR057993">
    <property type="entry name" value="HD-Zip_IV_C"/>
</dbReference>
<accession>A0AAV0E6Q2</accession>
<evidence type="ECO:0000313" key="2">
    <source>
        <dbReference type="EMBL" id="CAH9118173.1"/>
    </source>
</evidence>
<keyword evidence="4" id="KW-1185">Reference proteome</keyword>
<organism evidence="2 4">
    <name type="scientific">Cuscuta epithymum</name>
    <dbReference type="NCBI Taxonomy" id="186058"/>
    <lineage>
        <taxon>Eukaryota</taxon>
        <taxon>Viridiplantae</taxon>
        <taxon>Streptophyta</taxon>
        <taxon>Embryophyta</taxon>
        <taxon>Tracheophyta</taxon>
        <taxon>Spermatophyta</taxon>
        <taxon>Magnoliopsida</taxon>
        <taxon>eudicotyledons</taxon>
        <taxon>Gunneridae</taxon>
        <taxon>Pentapetalae</taxon>
        <taxon>asterids</taxon>
        <taxon>lamiids</taxon>
        <taxon>Solanales</taxon>
        <taxon>Convolvulaceae</taxon>
        <taxon>Cuscuteae</taxon>
        <taxon>Cuscuta</taxon>
        <taxon>Cuscuta subgen. Cuscuta</taxon>
    </lineage>
</organism>
<comment type="caution">
    <text evidence="2">The sequence shown here is derived from an EMBL/GenBank/DDBJ whole genome shotgun (WGS) entry which is preliminary data.</text>
</comment>
<reference evidence="2" key="1">
    <citation type="submission" date="2022-07" db="EMBL/GenBank/DDBJ databases">
        <authorList>
            <person name="Macas J."/>
            <person name="Novak P."/>
            <person name="Neumann P."/>
        </authorList>
    </citation>
    <scope>NUCLEOTIDE SEQUENCE</scope>
</reference>
<evidence type="ECO:0000313" key="3">
    <source>
        <dbReference type="EMBL" id="CAH9135689.1"/>
    </source>
</evidence>
<dbReference type="EMBL" id="CAMAPF010000990">
    <property type="protein sequence ID" value="CAH9135689.1"/>
    <property type="molecule type" value="Genomic_DNA"/>
</dbReference>
<gene>
    <name evidence="2" type="ORF">CEPIT_LOCUS22163</name>
    <name evidence="3" type="ORF">CEPIT_LOCUS34704</name>
</gene>
<proteinExistence type="predicted"/>
<dbReference type="InterPro" id="IPR042160">
    <property type="entry name" value="HD-Zip_IV"/>
</dbReference>
<dbReference type="EMBL" id="CAMAPF010000729">
    <property type="protein sequence ID" value="CAH9118173.1"/>
    <property type="molecule type" value="Genomic_DNA"/>
</dbReference>